<feature type="compositionally biased region" description="Basic and acidic residues" evidence="5">
    <location>
        <begin position="1257"/>
        <end position="1274"/>
    </location>
</feature>
<feature type="compositionally biased region" description="Basic and acidic residues" evidence="5">
    <location>
        <begin position="593"/>
        <end position="611"/>
    </location>
</feature>
<evidence type="ECO:0000313" key="6">
    <source>
        <dbReference type="EMBL" id="CAK9058635.1"/>
    </source>
</evidence>
<evidence type="ECO:0008006" key="8">
    <source>
        <dbReference type="Google" id="ProtNLM"/>
    </source>
</evidence>
<reference evidence="6 7" key="1">
    <citation type="submission" date="2024-02" db="EMBL/GenBank/DDBJ databases">
        <authorList>
            <person name="Chen Y."/>
            <person name="Shah S."/>
            <person name="Dougan E. K."/>
            <person name="Thang M."/>
            <person name="Chan C."/>
        </authorList>
    </citation>
    <scope>NUCLEOTIDE SEQUENCE [LARGE SCALE GENOMIC DNA]</scope>
</reference>
<dbReference type="InterPro" id="IPR012337">
    <property type="entry name" value="RNaseH-like_sf"/>
</dbReference>
<dbReference type="InterPro" id="IPR001969">
    <property type="entry name" value="Aspartic_peptidase_AS"/>
</dbReference>
<keyword evidence="1" id="KW-0808">Transferase</keyword>
<dbReference type="Proteomes" id="UP001642484">
    <property type="component" value="Unassembled WGS sequence"/>
</dbReference>
<comment type="caution">
    <text evidence="6">The sequence shown here is derived from an EMBL/GenBank/DDBJ whole genome shotgun (WGS) entry which is preliminary data.</text>
</comment>
<keyword evidence="4" id="KW-0175">Coiled coil</keyword>
<feature type="compositionally biased region" description="Basic and acidic residues" evidence="5">
    <location>
        <begin position="132"/>
        <end position="147"/>
    </location>
</feature>
<dbReference type="InterPro" id="IPR021109">
    <property type="entry name" value="Peptidase_aspartic_dom_sf"/>
</dbReference>
<dbReference type="Gene3D" id="3.30.420.10">
    <property type="entry name" value="Ribonuclease H-like superfamily/Ribonuclease H"/>
    <property type="match status" value="1"/>
</dbReference>
<dbReference type="InterPro" id="IPR036397">
    <property type="entry name" value="RNaseH_sf"/>
</dbReference>
<dbReference type="Gene3D" id="2.40.70.10">
    <property type="entry name" value="Acid Proteases"/>
    <property type="match status" value="1"/>
</dbReference>
<proteinExistence type="predicted"/>
<dbReference type="EMBL" id="CAXAMN010021362">
    <property type="protein sequence ID" value="CAK9058635.1"/>
    <property type="molecule type" value="Genomic_DNA"/>
</dbReference>
<evidence type="ECO:0000256" key="1">
    <source>
        <dbReference type="ARBA" id="ARBA00022679"/>
    </source>
</evidence>
<evidence type="ECO:0000313" key="7">
    <source>
        <dbReference type="Proteomes" id="UP001642484"/>
    </source>
</evidence>
<feature type="compositionally biased region" description="Low complexity" evidence="5">
    <location>
        <begin position="568"/>
        <end position="582"/>
    </location>
</feature>
<sequence>MVERKEQVATWNGDPTTWLEYVKRVRLQFERTEKKKKKKQKKRSLLGAELASRLTGRAWDIVSAEVDHSQLQKRDGAAYLLRFLEERLCKAPVPDTGQRLEDFFLRFRRSPGEWATQVRESYRRLQRAMARQRKDLADRDGHGRERTTSNTLSNPGRRKSDLTSPKAPTPSSGSANPGFPATDEEDDPVIEWEQFDLGSERILPDEILGWILLRRSGLPANARLSVLSATNNRLDLASMERAMRDQEEELLDSVAWSTWLPDGQELSWEWHDDDFYAADAAGVFWSWSETKTWLDMCDAPTSDSDPLQEAYASSQDRFRTFKESRALNSAKHLSRGFYPLNQMKGKSLYSASVYMVTSAESDDVADLTCPSGEVLATLAAEFPGPAVLDSGATESIASLEAMREVMELRMRVHGPEQFVVHERQKRFRFGNGSVQNAVSFVELPQTVAGKSVKLGVHALDAPGIPLLLSVKTLTLLKAVIDFDQGQICFKEVDPSIWIQLKRASNGHLLLDLTKDWLHEEPSSSLTVHDLHDPESASTYKAQACGPHCYLWLLRQVLCPGMASSGSEPKAMTPATKAAPKPSASKKKGARVPTPEKYDCSRREGPDGRDSRAQGFPCFGNHTPMPEGRGSLSGRNGHGKWTVCTLCRLRIEYVPAYGAKECFRQPGPLAPDVQTVMEMVKDDIKDKPETRENLNMKMASTLGAEASLRKKLEALENDKTKLQAKARARPEAIKQEADVVLNAAGRKVAAKRDNTQEAEEDYITEETFADPDGQNYVGKLTSSQHESLLEAAEHYIAEAEETFEALFNTTQQIDLMEVCCPPDSRLSQTFLDNSRKAIRVGLPAHDLSRSKDTDEVIKMIHRHRPKVLWISLPCGPYSPIQHLFNETTPEQQAALLLKKKRSRKLIRNALPLVRAQLEEGGQVCWEWPSNNGGWKLPELKVLHDLMNQFKEAHHAHVHGCAYGVKNAMGVHLKKPWKVIEMAKRYQCPECQELRLAELNPSGALQRSETLWETLVLDNAELPIDNQVVHCMVMMDEASRLVCPHFLFQHEKTESRNCTGFEAMRAIEETWVRHYGNPASIRLDPEGAFKSTDLMEWAAERGIEVLPCAAEAHQQIGDLVFFKRIKPPAQPQAAARRTSYGDGTDLPESLPVRRGQMPKELNVSMKLLAENADAPTTSWTFHGLTKTLYKGEFEILDKNVFPEDLEARGPPRERRARSRSRTPGTPRPQAAAPSTPVPERRTQSQPLKEARTSRRSRTPTREPDSRERKEEKKMEAAEPSAPSTPKPRGASSGRVSLPRLVRDPTYAPDPGQKPKERSIPELFGQPLFKKQRKQLHGEDDDLMADNMHAEAFDLEVPEDYACAFLIDLPKKASEWKKLRRNSESYFLKKVKGAEIQWHKLDPGEKKKFTEAKHLEVQQWLTAAAVKRVTGDYPKDRLEPDFSFTLDHSAYSESIEQINYTTKNEHDPLTPDEMSQLRGALGALQWRAQQTGPYLMARLGQLQSSITKANIDTIKATNKLIRENFQHRYLSARINQIHVEDPRDVQFVAWSDAALANRIDLSSTGGFLIAATSEKMLRGDRAPLTLVAWRSSRLARKARSSLAAETQAMSEADQELLFVPLAWAEFCGFEVELRHSEKTISRVPGMVVTDAKALYDILLKSDLNSAAAGLRDKYSALEVLCLLESLAKLGTKARWVHSDAQLADHMTKPLPVGTLHRVLALGL</sequence>
<feature type="region of interest" description="Disordered" evidence="5">
    <location>
        <begin position="1202"/>
        <end position="1325"/>
    </location>
</feature>
<organism evidence="6 7">
    <name type="scientific">Durusdinium trenchii</name>
    <dbReference type="NCBI Taxonomy" id="1381693"/>
    <lineage>
        <taxon>Eukaryota</taxon>
        <taxon>Sar</taxon>
        <taxon>Alveolata</taxon>
        <taxon>Dinophyceae</taxon>
        <taxon>Suessiales</taxon>
        <taxon>Symbiodiniaceae</taxon>
        <taxon>Durusdinium</taxon>
    </lineage>
</organism>
<gene>
    <name evidence="6" type="ORF">CCMP2556_LOCUS28907</name>
</gene>
<feature type="region of interest" description="Disordered" evidence="5">
    <location>
        <begin position="1129"/>
        <end position="1150"/>
    </location>
</feature>
<feature type="compositionally biased region" description="Basic and acidic residues" evidence="5">
    <location>
        <begin position="1236"/>
        <end position="1250"/>
    </location>
</feature>
<feature type="region of interest" description="Disordered" evidence="5">
    <location>
        <begin position="125"/>
        <end position="187"/>
    </location>
</feature>
<feature type="coiled-coil region" evidence="4">
    <location>
        <begin position="704"/>
        <end position="760"/>
    </location>
</feature>
<keyword evidence="2" id="KW-0548">Nucleotidyltransferase</keyword>
<accession>A0ABP0N4C6</accession>
<evidence type="ECO:0000256" key="3">
    <source>
        <dbReference type="ARBA" id="ARBA00022918"/>
    </source>
</evidence>
<keyword evidence="7" id="KW-1185">Reference proteome</keyword>
<protein>
    <recommendedName>
        <fullName evidence="8">Integrase catalytic domain-containing protein</fullName>
    </recommendedName>
</protein>
<evidence type="ECO:0000256" key="2">
    <source>
        <dbReference type="ARBA" id="ARBA00022695"/>
    </source>
</evidence>
<evidence type="ECO:0000256" key="4">
    <source>
        <dbReference type="SAM" id="Coils"/>
    </source>
</evidence>
<dbReference type="SUPFAM" id="SSF53098">
    <property type="entry name" value="Ribonuclease H-like"/>
    <property type="match status" value="1"/>
</dbReference>
<evidence type="ECO:0000256" key="5">
    <source>
        <dbReference type="SAM" id="MobiDB-lite"/>
    </source>
</evidence>
<dbReference type="PROSITE" id="PS00141">
    <property type="entry name" value="ASP_PROTEASE"/>
    <property type="match status" value="1"/>
</dbReference>
<feature type="region of interest" description="Disordered" evidence="5">
    <location>
        <begin position="564"/>
        <end position="613"/>
    </location>
</feature>
<name>A0ABP0N4C6_9DINO</name>
<feature type="compositionally biased region" description="Basic and acidic residues" evidence="5">
    <location>
        <begin position="1202"/>
        <end position="1211"/>
    </location>
</feature>
<keyword evidence="3" id="KW-0695">RNA-directed DNA polymerase</keyword>